<evidence type="ECO:0000313" key="3">
    <source>
        <dbReference type="Proteomes" id="UP000188181"/>
    </source>
</evidence>
<dbReference type="RefSeq" id="WP_146683493.1">
    <property type="nucleotide sequence ID" value="NZ_CP019646.1"/>
</dbReference>
<name>A0A1Q2MF28_9BACT</name>
<dbReference type="PANTHER" id="PTHR33258:SF1">
    <property type="entry name" value="TRANSPOSASE INSL FOR INSERTION SEQUENCE ELEMENT IS186A-RELATED"/>
    <property type="match status" value="1"/>
</dbReference>
<dbReference type="SUPFAM" id="SSF53098">
    <property type="entry name" value="Ribonuclease H-like"/>
    <property type="match status" value="1"/>
</dbReference>
<organism evidence="2 3">
    <name type="scientific">Limihaloglobus sulfuriphilus</name>
    <dbReference type="NCBI Taxonomy" id="1851148"/>
    <lineage>
        <taxon>Bacteria</taxon>
        <taxon>Pseudomonadati</taxon>
        <taxon>Planctomycetota</taxon>
        <taxon>Phycisphaerae</taxon>
        <taxon>Sedimentisphaerales</taxon>
        <taxon>Sedimentisphaeraceae</taxon>
        <taxon>Limihaloglobus</taxon>
    </lineage>
</organism>
<sequence>MTAKRIDIEECQVQGLKYFKSISGILESLHQAGCERDRAGNRILHMDQYMSLILLYMFNPICTSLRSIQQASELKNVQKKLKCSRASLGSLSEAASVFDSSLMQEIVENLSQKLKPISSRSKLNDLSGILTAVDGTVIRGVSKMGWALWKPDDNEAAVKAHTHFDIEKHVPIKMTITDANGNEKEELSKELEPGRIYVKDRGYAKLELFQKVLDNNSSFVCRLRDNIAYDLIEEFSVPQGKIKRVRSLLKYNIFYYNELHVFLKSIITDYFYDRLGRRMTK</sequence>
<accession>A0A1Q2MF28</accession>
<dbReference type="KEGG" id="pbas:SMSP2_01674"/>
<dbReference type="GO" id="GO:0003677">
    <property type="term" value="F:DNA binding"/>
    <property type="evidence" value="ECO:0007669"/>
    <property type="project" value="InterPro"/>
</dbReference>
<feature type="domain" description="Transposase IS4-like" evidence="1">
    <location>
        <begin position="130"/>
        <end position="245"/>
    </location>
</feature>
<dbReference type="EMBL" id="CP019646">
    <property type="protein sequence ID" value="AQQ71303.1"/>
    <property type="molecule type" value="Genomic_DNA"/>
</dbReference>
<protein>
    <submittedName>
        <fullName evidence="2">Transposase DDE domain protein</fullName>
    </submittedName>
</protein>
<gene>
    <name evidence="2" type="ORF">SMSP2_01674</name>
</gene>
<proteinExistence type="predicted"/>
<evidence type="ECO:0000259" key="1">
    <source>
        <dbReference type="Pfam" id="PF01609"/>
    </source>
</evidence>
<dbReference type="GO" id="GO:0004803">
    <property type="term" value="F:transposase activity"/>
    <property type="evidence" value="ECO:0007669"/>
    <property type="project" value="InterPro"/>
</dbReference>
<dbReference type="InterPro" id="IPR002559">
    <property type="entry name" value="Transposase_11"/>
</dbReference>
<dbReference type="AlphaFoldDB" id="A0A1Q2MF28"/>
<dbReference type="STRING" id="1851148.SMSP2_01674"/>
<reference evidence="3" key="1">
    <citation type="submission" date="2017-02" db="EMBL/GenBank/DDBJ databases">
        <title>Comparative genomics and description of representatives of a novel lineage of planctomycetes thriving in anoxic sediments.</title>
        <authorList>
            <person name="Spring S."/>
            <person name="Bunk B."/>
            <person name="Sproer C."/>
        </authorList>
    </citation>
    <scope>NUCLEOTIDE SEQUENCE [LARGE SCALE GENOMIC DNA]</scope>
    <source>
        <strain evidence="3">SM-Chi-D1</strain>
    </source>
</reference>
<evidence type="ECO:0000313" key="2">
    <source>
        <dbReference type="EMBL" id="AQQ71303.1"/>
    </source>
</evidence>
<dbReference type="InterPro" id="IPR012337">
    <property type="entry name" value="RNaseH-like_sf"/>
</dbReference>
<dbReference type="GO" id="GO:0006313">
    <property type="term" value="P:DNA transposition"/>
    <property type="evidence" value="ECO:0007669"/>
    <property type="project" value="InterPro"/>
</dbReference>
<dbReference type="PANTHER" id="PTHR33258">
    <property type="entry name" value="TRANSPOSASE INSL FOR INSERTION SEQUENCE ELEMENT IS186A-RELATED"/>
    <property type="match status" value="1"/>
</dbReference>
<dbReference type="Proteomes" id="UP000188181">
    <property type="component" value="Chromosome"/>
</dbReference>
<dbReference type="OrthoDB" id="279773at2"/>
<dbReference type="Pfam" id="PF01609">
    <property type="entry name" value="DDE_Tnp_1"/>
    <property type="match status" value="1"/>
</dbReference>
<keyword evidence="3" id="KW-1185">Reference proteome</keyword>